<feature type="transmembrane region" description="Helical" evidence="1">
    <location>
        <begin position="170"/>
        <end position="186"/>
    </location>
</feature>
<dbReference type="OrthoDB" id="7172951at2"/>
<keyword evidence="3" id="KW-1185">Reference proteome</keyword>
<feature type="transmembrane region" description="Helical" evidence="1">
    <location>
        <begin position="20"/>
        <end position="38"/>
    </location>
</feature>
<sequence>MDGNITVENAIKKGKWLIDYPAKTILFTSIIIGIILQSQNIVTGWIIIPITYILPFFLACFYWSVTITKWRIWAFKNVRNVHELKKRAVQERLIGPDNSIYEKFEIKNQKDQDEWELLKSKFDKADIFQNDPSISKQTIIYYSKIKNIFQMSLGISCIVIGLYLSSDSKNIIFGILILVLGVYLSYKEFREAFNTTPQIILNEKGIETVNTKFYNWESIKNEEVIRDGFGKNTHYYLVYDYPNGKEYLQIDDYNTNMKLLNKLLILYRGRSINK</sequence>
<evidence type="ECO:0000313" key="3">
    <source>
        <dbReference type="Proteomes" id="UP000184092"/>
    </source>
</evidence>
<protein>
    <submittedName>
        <fullName evidence="2">Uncharacterized protein</fullName>
    </submittedName>
</protein>
<evidence type="ECO:0000256" key="1">
    <source>
        <dbReference type="SAM" id="Phobius"/>
    </source>
</evidence>
<reference evidence="3" key="1">
    <citation type="submission" date="2016-11" db="EMBL/GenBank/DDBJ databases">
        <authorList>
            <person name="Varghese N."/>
            <person name="Submissions S."/>
        </authorList>
    </citation>
    <scope>NUCLEOTIDE SEQUENCE [LARGE SCALE GENOMIC DNA]</scope>
    <source>
        <strain evidence="3">CGMCC 1.2749</strain>
    </source>
</reference>
<proteinExistence type="predicted"/>
<keyword evidence="1" id="KW-0472">Membrane</keyword>
<dbReference type="RefSeq" id="WP_073206740.1">
    <property type="nucleotide sequence ID" value="NZ_FRCL01000003.1"/>
</dbReference>
<feature type="transmembrane region" description="Helical" evidence="1">
    <location>
        <begin position="145"/>
        <end position="164"/>
    </location>
</feature>
<organism evidence="2 3">
    <name type="scientific">Flavobacterium xinjiangense</name>
    <dbReference type="NCBI Taxonomy" id="178356"/>
    <lineage>
        <taxon>Bacteria</taxon>
        <taxon>Pseudomonadati</taxon>
        <taxon>Bacteroidota</taxon>
        <taxon>Flavobacteriia</taxon>
        <taxon>Flavobacteriales</taxon>
        <taxon>Flavobacteriaceae</taxon>
        <taxon>Flavobacterium</taxon>
    </lineage>
</organism>
<dbReference type="EMBL" id="FRCL01000003">
    <property type="protein sequence ID" value="SHM29798.1"/>
    <property type="molecule type" value="Genomic_DNA"/>
</dbReference>
<keyword evidence="1" id="KW-0812">Transmembrane</keyword>
<dbReference type="AlphaFoldDB" id="A0A1M7HN05"/>
<keyword evidence="1" id="KW-1133">Transmembrane helix</keyword>
<feature type="transmembrane region" description="Helical" evidence="1">
    <location>
        <begin position="44"/>
        <end position="65"/>
    </location>
</feature>
<evidence type="ECO:0000313" key="2">
    <source>
        <dbReference type="EMBL" id="SHM29798.1"/>
    </source>
</evidence>
<name>A0A1M7HN05_9FLAO</name>
<dbReference type="Proteomes" id="UP000184092">
    <property type="component" value="Unassembled WGS sequence"/>
</dbReference>
<accession>A0A1M7HN05</accession>
<gene>
    <name evidence="2" type="ORF">SAMN05216269_103327</name>
</gene>